<dbReference type="InterPro" id="IPR016187">
    <property type="entry name" value="CTDL_fold"/>
</dbReference>
<dbReference type="InterPro" id="IPR016186">
    <property type="entry name" value="C-type_lectin-like/link_sf"/>
</dbReference>
<proteinExistence type="predicted"/>
<dbReference type="EMBL" id="CAXKWB010028275">
    <property type="protein sequence ID" value="CAL4133581.1"/>
    <property type="molecule type" value="Genomic_DNA"/>
</dbReference>
<dbReference type="SUPFAM" id="SSF56436">
    <property type="entry name" value="C-type lectin-like"/>
    <property type="match status" value="1"/>
</dbReference>
<keyword evidence="1" id="KW-0732">Signal</keyword>
<keyword evidence="4" id="KW-1185">Reference proteome</keyword>
<dbReference type="AlphaFoldDB" id="A0AAV2RQZ5"/>
<sequence>MIGKLLIYLLVFYQLYEEGVHRLCVSGTRLRRADNCRDTVTVTLPPSTTTSVSSLVLTRTVPSIVNVNRDQPATTVRTLTTTITSTVVLTTVVERHRESVASKADSELIITPSSSQPSSCTGTTVTKTCINNNNSTTVECVAKITAENIVEVALPWHGARQECRRRGGDLATPCYPADFINYIRDNYHKNALFWLGASDTESPNTFKWSTGASVAGPWYPGHPQEGRSGFHCLGIQYTDERQSGIISGYDCTSSRWYICTR</sequence>
<feature type="domain" description="C-type lectin" evidence="2">
    <location>
        <begin position="156"/>
        <end position="260"/>
    </location>
</feature>
<dbReference type="Proteomes" id="UP001497623">
    <property type="component" value="Unassembled WGS sequence"/>
</dbReference>
<dbReference type="Pfam" id="PF00059">
    <property type="entry name" value="Lectin_C"/>
    <property type="match status" value="1"/>
</dbReference>
<organism evidence="3 4">
    <name type="scientific">Meganyctiphanes norvegica</name>
    <name type="common">Northern krill</name>
    <name type="synonym">Thysanopoda norvegica</name>
    <dbReference type="NCBI Taxonomy" id="48144"/>
    <lineage>
        <taxon>Eukaryota</taxon>
        <taxon>Metazoa</taxon>
        <taxon>Ecdysozoa</taxon>
        <taxon>Arthropoda</taxon>
        <taxon>Crustacea</taxon>
        <taxon>Multicrustacea</taxon>
        <taxon>Malacostraca</taxon>
        <taxon>Eumalacostraca</taxon>
        <taxon>Eucarida</taxon>
        <taxon>Euphausiacea</taxon>
        <taxon>Euphausiidae</taxon>
        <taxon>Meganyctiphanes</taxon>
    </lineage>
</organism>
<dbReference type="SMART" id="SM00034">
    <property type="entry name" value="CLECT"/>
    <property type="match status" value="1"/>
</dbReference>
<dbReference type="Gene3D" id="3.10.100.10">
    <property type="entry name" value="Mannose-Binding Protein A, subunit A"/>
    <property type="match status" value="1"/>
</dbReference>
<evidence type="ECO:0000256" key="1">
    <source>
        <dbReference type="SAM" id="SignalP"/>
    </source>
</evidence>
<name>A0AAV2RQZ5_MEGNR</name>
<reference evidence="3 4" key="1">
    <citation type="submission" date="2024-05" db="EMBL/GenBank/DDBJ databases">
        <authorList>
            <person name="Wallberg A."/>
        </authorList>
    </citation>
    <scope>NUCLEOTIDE SEQUENCE [LARGE SCALE GENOMIC DNA]</scope>
</reference>
<dbReference type="InterPro" id="IPR001304">
    <property type="entry name" value="C-type_lectin-like"/>
</dbReference>
<comment type="caution">
    <text evidence="3">The sequence shown here is derived from an EMBL/GenBank/DDBJ whole genome shotgun (WGS) entry which is preliminary data.</text>
</comment>
<dbReference type="PROSITE" id="PS50041">
    <property type="entry name" value="C_TYPE_LECTIN_2"/>
    <property type="match status" value="1"/>
</dbReference>
<evidence type="ECO:0000313" key="3">
    <source>
        <dbReference type="EMBL" id="CAL4133581.1"/>
    </source>
</evidence>
<feature type="signal peptide" evidence="1">
    <location>
        <begin position="1"/>
        <end position="22"/>
    </location>
</feature>
<accession>A0AAV2RQZ5</accession>
<evidence type="ECO:0000313" key="4">
    <source>
        <dbReference type="Proteomes" id="UP001497623"/>
    </source>
</evidence>
<dbReference type="CDD" id="cd00037">
    <property type="entry name" value="CLECT"/>
    <property type="match status" value="1"/>
</dbReference>
<gene>
    <name evidence="3" type="ORF">MNOR_LOCUS27225</name>
</gene>
<protein>
    <recommendedName>
        <fullName evidence="2">C-type lectin domain-containing protein</fullName>
    </recommendedName>
</protein>
<feature type="chain" id="PRO_5043741141" description="C-type lectin domain-containing protein" evidence="1">
    <location>
        <begin position="23"/>
        <end position="261"/>
    </location>
</feature>
<evidence type="ECO:0000259" key="2">
    <source>
        <dbReference type="PROSITE" id="PS50041"/>
    </source>
</evidence>